<dbReference type="EMBL" id="JACCAC010000001">
    <property type="protein sequence ID" value="NYG54424.1"/>
    <property type="molecule type" value="Genomic_DNA"/>
</dbReference>
<dbReference type="RefSeq" id="WP_179517045.1">
    <property type="nucleotide sequence ID" value="NZ_JACCAC010000001.1"/>
</dbReference>
<feature type="transmembrane region" description="Helical" evidence="1">
    <location>
        <begin position="146"/>
        <end position="162"/>
    </location>
</feature>
<feature type="transmembrane region" description="Helical" evidence="1">
    <location>
        <begin position="249"/>
        <end position="271"/>
    </location>
</feature>
<feature type="domain" description="EccD-like transmembrane" evidence="2">
    <location>
        <begin position="127"/>
        <end position="444"/>
    </location>
</feature>
<keyword evidence="1" id="KW-0812">Transmembrane</keyword>
<evidence type="ECO:0000313" key="3">
    <source>
        <dbReference type="EMBL" id="NYG54424.1"/>
    </source>
</evidence>
<dbReference type="Gene3D" id="3.10.20.90">
    <property type="entry name" value="Phosphatidylinositol 3-kinase Catalytic Subunit, Chain A, domain 1"/>
    <property type="match status" value="1"/>
</dbReference>
<dbReference type="Pfam" id="PF08817">
    <property type="entry name" value="YukD"/>
    <property type="match status" value="1"/>
</dbReference>
<organism evidence="3 4">
    <name type="scientific">Nocardioides perillae</name>
    <dbReference type="NCBI Taxonomy" id="1119534"/>
    <lineage>
        <taxon>Bacteria</taxon>
        <taxon>Bacillati</taxon>
        <taxon>Actinomycetota</taxon>
        <taxon>Actinomycetes</taxon>
        <taxon>Propionibacteriales</taxon>
        <taxon>Nocardioidaceae</taxon>
        <taxon>Nocardioides</taxon>
    </lineage>
</organism>
<evidence type="ECO:0000256" key="1">
    <source>
        <dbReference type="SAM" id="Phobius"/>
    </source>
</evidence>
<keyword evidence="4" id="KW-1185">Reference proteome</keyword>
<comment type="caution">
    <text evidence="3">The sequence shown here is derived from an EMBL/GenBank/DDBJ whole genome shotgun (WGS) entry which is preliminary data.</text>
</comment>
<keyword evidence="1" id="KW-0472">Membrane</keyword>
<keyword evidence="1" id="KW-1133">Transmembrane helix</keyword>
<dbReference type="Pfam" id="PF19053">
    <property type="entry name" value="EccD"/>
    <property type="match status" value="1"/>
</dbReference>
<gene>
    <name evidence="3" type="ORF">BJ989_000728</name>
</gene>
<protein>
    <recommendedName>
        <fullName evidence="2">EccD-like transmembrane domain-containing protein</fullName>
    </recommendedName>
</protein>
<accession>A0A7Y9RSA6</accession>
<reference evidence="3 4" key="1">
    <citation type="submission" date="2020-07" db="EMBL/GenBank/DDBJ databases">
        <title>Sequencing the genomes of 1000 actinobacteria strains.</title>
        <authorList>
            <person name="Klenk H.-P."/>
        </authorList>
    </citation>
    <scope>NUCLEOTIDE SEQUENCE [LARGE SCALE GENOMIC DNA]</scope>
    <source>
        <strain evidence="3 4">DSM 24552</strain>
    </source>
</reference>
<dbReference type="Proteomes" id="UP000544110">
    <property type="component" value="Unassembled WGS sequence"/>
</dbReference>
<proteinExistence type="predicted"/>
<feature type="transmembrane region" description="Helical" evidence="1">
    <location>
        <begin position="369"/>
        <end position="388"/>
    </location>
</feature>
<sequence>MLAVHGARRVPLAVPARVPLADLIDAVGAEVGAPVRVGGGLRATTACGRPLRPDTSLVEQGVVDGDLLVLLERQEAVDLGDPSGGDHAAGGGEGTTADVAAAVARLVEASAAARPASSPTPRLLVPAVALAGPAALLPTVPGGGALALAATACLLALAGVLGRAGSARALPAAVAACAHAAAAGAVLVPAAGGWLGLRLAVAGSAAALVGALALPLLRERRLLLLPVVALGVLLAVTALAARLTTAPPAAAVLSAAAFGVLVLPGLPRLAVGASGLARRLPDLGPVTALHAGGGPVPLPTTAAAPLAAEVRAAHDLLLTGHVTAAALLLVAAPVAVLTGPAGTALVLAGSTVLLTTASRWRDPGPARPAAAAGVAVLLALVAAVLVLQPGWRPVVAVTLLAVGSVALLAPTGGAAARARRARACERLEGTAVLVVLPLLAVASGAVDLAADAVLDLRGWGP</sequence>
<feature type="transmembrane region" description="Helical" evidence="1">
    <location>
        <begin position="394"/>
        <end position="415"/>
    </location>
</feature>
<dbReference type="InterPro" id="IPR024962">
    <property type="entry name" value="YukD-like"/>
</dbReference>
<name>A0A7Y9RSA6_9ACTN</name>
<dbReference type="InterPro" id="IPR044049">
    <property type="entry name" value="EccD_transm"/>
</dbReference>
<feature type="transmembrane region" description="Helical" evidence="1">
    <location>
        <begin position="222"/>
        <end position="243"/>
    </location>
</feature>
<feature type="transmembrane region" description="Helical" evidence="1">
    <location>
        <begin position="197"/>
        <end position="217"/>
    </location>
</feature>
<feature type="transmembrane region" description="Helical" evidence="1">
    <location>
        <begin position="169"/>
        <end position="191"/>
    </location>
</feature>
<evidence type="ECO:0000259" key="2">
    <source>
        <dbReference type="Pfam" id="PF19053"/>
    </source>
</evidence>
<dbReference type="AlphaFoldDB" id="A0A7Y9RSA6"/>
<evidence type="ECO:0000313" key="4">
    <source>
        <dbReference type="Proteomes" id="UP000544110"/>
    </source>
</evidence>